<evidence type="ECO:0000313" key="2">
    <source>
        <dbReference type="Proteomes" id="UP000830055"/>
    </source>
</evidence>
<organism evidence="1 2">
    <name type="scientific">Desulfofustis limnaeus</name>
    <dbReference type="NCBI Taxonomy" id="2740163"/>
    <lineage>
        <taxon>Bacteria</taxon>
        <taxon>Pseudomonadati</taxon>
        <taxon>Thermodesulfobacteriota</taxon>
        <taxon>Desulfobulbia</taxon>
        <taxon>Desulfobulbales</taxon>
        <taxon>Desulfocapsaceae</taxon>
        <taxon>Desulfofustis</taxon>
    </lineage>
</organism>
<gene>
    <name evidence="1" type="ORF">DPPLL_34490</name>
</gene>
<evidence type="ECO:0000313" key="1">
    <source>
        <dbReference type="EMBL" id="BDD89084.1"/>
    </source>
</evidence>
<name>A0ABN6MCK2_9BACT</name>
<dbReference type="Proteomes" id="UP000830055">
    <property type="component" value="Chromosome"/>
</dbReference>
<sequence>MEYKKVCFLYRNKDYAVDGIRSALGLAVENMYSYGVVLDSELEKLDEHNMESIEMLRDMEGEIFTTVPANNEKNGFEMMTLEEVGEKLREMDIVVPYGLK</sequence>
<keyword evidence="2" id="KW-1185">Reference proteome</keyword>
<dbReference type="RefSeq" id="WP_284152410.1">
    <property type="nucleotide sequence ID" value="NZ_AP025516.1"/>
</dbReference>
<reference evidence="1 2" key="1">
    <citation type="submission" date="2022-01" db="EMBL/GenBank/DDBJ databases">
        <title>Desulfofustis limnae sp. nov., a novel mesophilic sulfate-reducing bacterium isolated from marsh soil.</title>
        <authorList>
            <person name="Watanabe M."/>
            <person name="Takahashi A."/>
            <person name="Kojima H."/>
            <person name="Fukui M."/>
        </authorList>
    </citation>
    <scope>NUCLEOTIDE SEQUENCE [LARGE SCALE GENOMIC DNA]</scope>
    <source>
        <strain evidence="1 2">PPLL</strain>
    </source>
</reference>
<protein>
    <submittedName>
        <fullName evidence="1">Uncharacterized protein</fullName>
    </submittedName>
</protein>
<accession>A0ABN6MCK2</accession>
<dbReference type="EMBL" id="AP025516">
    <property type="protein sequence ID" value="BDD89084.1"/>
    <property type="molecule type" value="Genomic_DNA"/>
</dbReference>
<proteinExistence type="predicted"/>